<dbReference type="Proteomes" id="UP001056120">
    <property type="component" value="Linkage Group LG22"/>
</dbReference>
<dbReference type="EMBL" id="CM042039">
    <property type="protein sequence ID" value="KAI3724756.1"/>
    <property type="molecule type" value="Genomic_DNA"/>
</dbReference>
<reference evidence="1 2" key="2">
    <citation type="journal article" date="2022" name="Mol. Ecol. Resour.">
        <title>The genomes of chicory, endive, great burdock and yacon provide insights into Asteraceae paleo-polyploidization history and plant inulin production.</title>
        <authorList>
            <person name="Fan W."/>
            <person name="Wang S."/>
            <person name="Wang H."/>
            <person name="Wang A."/>
            <person name="Jiang F."/>
            <person name="Liu H."/>
            <person name="Zhao H."/>
            <person name="Xu D."/>
            <person name="Zhang Y."/>
        </authorList>
    </citation>
    <scope>NUCLEOTIDE SEQUENCE [LARGE SCALE GENOMIC DNA]</scope>
    <source>
        <strain evidence="2">cv. Yunnan</strain>
        <tissue evidence="1">Leaves</tissue>
    </source>
</reference>
<protein>
    <submittedName>
        <fullName evidence="1">Uncharacterized protein</fullName>
    </submittedName>
</protein>
<accession>A0ACB9BRS9</accession>
<reference evidence="2" key="1">
    <citation type="journal article" date="2022" name="Mol. Ecol. Resour.">
        <title>The genomes of chicory, endive, great burdock and yacon provide insights into Asteraceae palaeo-polyploidization history and plant inulin production.</title>
        <authorList>
            <person name="Fan W."/>
            <person name="Wang S."/>
            <person name="Wang H."/>
            <person name="Wang A."/>
            <person name="Jiang F."/>
            <person name="Liu H."/>
            <person name="Zhao H."/>
            <person name="Xu D."/>
            <person name="Zhang Y."/>
        </authorList>
    </citation>
    <scope>NUCLEOTIDE SEQUENCE [LARGE SCALE GENOMIC DNA]</scope>
    <source>
        <strain evidence="2">cv. Yunnan</strain>
    </source>
</reference>
<evidence type="ECO:0000313" key="2">
    <source>
        <dbReference type="Proteomes" id="UP001056120"/>
    </source>
</evidence>
<proteinExistence type="predicted"/>
<sequence length="257" mass="27609">MPKPMDEENRDGGKSKGFDFSRVVNGSAGVSKPAQTAQVLPIHSGRHPPASRPAVHALEINGSGCSLSSQRSSAAVGVTGISTCADLNVAEQPPPKPKQQSKPQSPPVDTHNSFLVLDFEKSLKYNKLVGESLDSCMSDQGGSSGKDPDKRQSLSSETTAREVNETKEYGISDAQKLAITKRLCGPAQAVRAVDMDNWDQGEHDFFEDQVKAMGLDYDYCVEDVESDDENGTAQFFAAQMRVGMPKVPFPTSSKPSS</sequence>
<comment type="caution">
    <text evidence="1">The sequence shown here is derived from an EMBL/GenBank/DDBJ whole genome shotgun (WGS) entry which is preliminary data.</text>
</comment>
<organism evidence="1 2">
    <name type="scientific">Smallanthus sonchifolius</name>
    <dbReference type="NCBI Taxonomy" id="185202"/>
    <lineage>
        <taxon>Eukaryota</taxon>
        <taxon>Viridiplantae</taxon>
        <taxon>Streptophyta</taxon>
        <taxon>Embryophyta</taxon>
        <taxon>Tracheophyta</taxon>
        <taxon>Spermatophyta</taxon>
        <taxon>Magnoliopsida</taxon>
        <taxon>eudicotyledons</taxon>
        <taxon>Gunneridae</taxon>
        <taxon>Pentapetalae</taxon>
        <taxon>asterids</taxon>
        <taxon>campanulids</taxon>
        <taxon>Asterales</taxon>
        <taxon>Asteraceae</taxon>
        <taxon>Asteroideae</taxon>
        <taxon>Heliantheae alliance</taxon>
        <taxon>Millerieae</taxon>
        <taxon>Smallanthus</taxon>
    </lineage>
</organism>
<evidence type="ECO:0000313" key="1">
    <source>
        <dbReference type="EMBL" id="KAI3724756.1"/>
    </source>
</evidence>
<name>A0ACB9BRS9_9ASTR</name>
<keyword evidence="2" id="KW-1185">Reference proteome</keyword>
<gene>
    <name evidence="1" type="ORF">L1987_64521</name>
</gene>